<keyword evidence="2" id="KW-1185">Reference proteome</keyword>
<comment type="caution">
    <text evidence="1">The sequence shown here is derived from an EMBL/GenBank/DDBJ whole genome shotgun (WGS) entry which is preliminary data.</text>
</comment>
<dbReference type="Proteomes" id="UP000626092">
    <property type="component" value="Unassembled WGS sequence"/>
</dbReference>
<reference evidence="1" key="1">
    <citation type="submission" date="2019-11" db="EMBL/GenBank/DDBJ databases">
        <authorList>
            <person name="Liu Y."/>
            <person name="Hou J."/>
            <person name="Li T.-Q."/>
            <person name="Guan C.-H."/>
            <person name="Wu X."/>
            <person name="Wu H.-Z."/>
            <person name="Ling F."/>
            <person name="Zhang R."/>
            <person name="Shi X.-G."/>
            <person name="Ren J.-P."/>
            <person name="Chen E.-F."/>
            <person name="Sun J.-M."/>
        </authorList>
    </citation>
    <scope>NUCLEOTIDE SEQUENCE</scope>
    <source>
        <strain evidence="1">Adult_tree_wgs_1</strain>
        <tissue evidence="1">Leaves</tissue>
    </source>
</reference>
<name>A0A834H1L1_RHOSS</name>
<gene>
    <name evidence="1" type="ORF">RHSIM_Rhsim05G0082500</name>
</gene>
<proteinExistence type="predicted"/>
<organism evidence="1 2">
    <name type="scientific">Rhododendron simsii</name>
    <name type="common">Sims's rhododendron</name>
    <dbReference type="NCBI Taxonomy" id="118357"/>
    <lineage>
        <taxon>Eukaryota</taxon>
        <taxon>Viridiplantae</taxon>
        <taxon>Streptophyta</taxon>
        <taxon>Embryophyta</taxon>
        <taxon>Tracheophyta</taxon>
        <taxon>Spermatophyta</taxon>
        <taxon>Magnoliopsida</taxon>
        <taxon>eudicotyledons</taxon>
        <taxon>Gunneridae</taxon>
        <taxon>Pentapetalae</taxon>
        <taxon>asterids</taxon>
        <taxon>Ericales</taxon>
        <taxon>Ericaceae</taxon>
        <taxon>Ericoideae</taxon>
        <taxon>Rhodoreae</taxon>
        <taxon>Rhododendron</taxon>
    </lineage>
</organism>
<evidence type="ECO:0000313" key="1">
    <source>
        <dbReference type="EMBL" id="KAF7143793.1"/>
    </source>
</evidence>
<dbReference type="EMBL" id="WJXA01000005">
    <property type="protein sequence ID" value="KAF7143793.1"/>
    <property type="molecule type" value="Genomic_DNA"/>
</dbReference>
<dbReference type="OrthoDB" id="990541at2759"/>
<sequence>MVKEFLANVSFVDLENFTFTTTMHHVNLEFSVGAIRTLCGLPILDQPQWPLSRTHMPSRTEIIRELTAGLYTVLNKIKQGDLAPHYRVLFKVFCSFIEPSGHTSDLTADQATLLYGIRREPYYPPVDPDFPSLHHRPDWVLPWDEPRTILNPNVVNAFVSMFQPIGSSTSVPVPPIDVMGFLKEQFGGINVRLNELTTSLDGLGRCLDTLETRLEVVNQYHSQFSNDFYWLKTEFETMMGFVKSLDERFRAIYAYDDMEQDDGSGTEGSRSDA</sequence>
<evidence type="ECO:0000313" key="2">
    <source>
        <dbReference type="Proteomes" id="UP000626092"/>
    </source>
</evidence>
<accession>A0A834H1L1</accession>
<dbReference type="AlphaFoldDB" id="A0A834H1L1"/>
<protein>
    <submittedName>
        <fullName evidence="1">Uncharacterized protein</fullName>
    </submittedName>
</protein>